<proteinExistence type="predicted"/>
<evidence type="ECO:0000313" key="2">
    <source>
        <dbReference type="EMBL" id="PRX24299.1"/>
    </source>
</evidence>
<gene>
    <name evidence="2" type="ORF">CLV67_10274</name>
</gene>
<dbReference type="EMBL" id="PVMZ01000002">
    <property type="protein sequence ID" value="PRX24299.1"/>
    <property type="molecule type" value="Genomic_DNA"/>
</dbReference>
<feature type="compositionally biased region" description="Low complexity" evidence="1">
    <location>
        <begin position="70"/>
        <end position="117"/>
    </location>
</feature>
<dbReference type="AlphaFoldDB" id="A0A2T0KKZ2"/>
<name>A0A2T0KKZ2_9ACTN</name>
<feature type="region of interest" description="Disordered" evidence="1">
    <location>
        <begin position="48"/>
        <end position="170"/>
    </location>
</feature>
<accession>A0A2T0KKZ2</accession>
<sequence length="170" mass="17254">MRLSPKSVFFALVAIGLPFAVVTGWALGAPADRQTTLGAADIDGPFYGDGGLGSAPGGTDPARTGSDGYTARPPRATADPAASQPVPASGPSTVTTVVTVTRTAVPSSPVQSTDPQLTNPPVPTPTQVSSPPDPSETPPVPTPTQNPSASDPTFAPGLERLIRSGYRPWK</sequence>
<feature type="compositionally biased region" description="Pro residues" evidence="1">
    <location>
        <begin position="131"/>
        <end position="144"/>
    </location>
</feature>
<dbReference type="Proteomes" id="UP000239415">
    <property type="component" value="Unassembled WGS sequence"/>
</dbReference>
<evidence type="ECO:0000313" key="3">
    <source>
        <dbReference type="Proteomes" id="UP000239415"/>
    </source>
</evidence>
<evidence type="ECO:0000256" key="1">
    <source>
        <dbReference type="SAM" id="MobiDB-lite"/>
    </source>
</evidence>
<comment type="caution">
    <text evidence="2">The sequence shown here is derived from an EMBL/GenBank/DDBJ whole genome shotgun (WGS) entry which is preliminary data.</text>
</comment>
<reference evidence="2 3" key="1">
    <citation type="submission" date="2018-03" db="EMBL/GenBank/DDBJ databases">
        <title>Genomic Encyclopedia of Archaeal and Bacterial Type Strains, Phase II (KMG-II): from individual species to whole genera.</title>
        <authorList>
            <person name="Goeker M."/>
        </authorList>
    </citation>
    <scope>NUCLEOTIDE SEQUENCE [LARGE SCALE GENOMIC DNA]</scope>
    <source>
        <strain evidence="2 3">DSM 43146</strain>
    </source>
</reference>
<keyword evidence="3" id="KW-1185">Reference proteome</keyword>
<organism evidence="2 3">
    <name type="scientific">Actinoplanes italicus</name>
    <dbReference type="NCBI Taxonomy" id="113567"/>
    <lineage>
        <taxon>Bacteria</taxon>
        <taxon>Bacillati</taxon>
        <taxon>Actinomycetota</taxon>
        <taxon>Actinomycetes</taxon>
        <taxon>Micromonosporales</taxon>
        <taxon>Micromonosporaceae</taxon>
        <taxon>Actinoplanes</taxon>
    </lineage>
</organism>
<protein>
    <submittedName>
        <fullName evidence="2">Uncharacterized protein</fullName>
    </submittedName>
</protein>